<dbReference type="Gene3D" id="2.40.50.140">
    <property type="entry name" value="Nucleic acid-binding proteins"/>
    <property type="match status" value="1"/>
</dbReference>
<protein>
    <recommendedName>
        <fullName evidence="2">DNA-binding protein</fullName>
    </recommendedName>
</protein>
<accession>A0A6J4LWQ4</accession>
<reference evidence="1" key="1">
    <citation type="submission" date="2020-02" db="EMBL/GenBank/DDBJ databases">
        <authorList>
            <person name="Meier V. D."/>
        </authorList>
    </citation>
    <scope>NUCLEOTIDE SEQUENCE</scope>
    <source>
        <strain evidence="1">AVDCRST_MAG72</strain>
    </source>
</reference>
<sequence>MLRCAVSGFELCPWTLSHLDRLLRCAVSGFERRLDGMSQVKDRLRRSLSRWASATDMDAKQLQSDTVKAGCCPIELAPDRERVELHGSVRTVTLRPRGGVPALEAELYDGSGTITLIWLGRRRICGIEPGRALKVHGRIGRHEGMRVMFNPRYELRP</sequence>
<gene>
    <name evidence="1" type="ORF">AVDCRST_MAG72-1017</name>
</gene>
<dbReference type="EMBL" id="CADCUJ010000046">
    <property type="protein sequence ID" value="CAA9343926.1"/>
    <property type="molecule type" value="Genomic_DNA"/>
</dbReference>
<proteinExistence type="predicted"/>
<dbReference type="InterPro" id="IPR012340">
    <property type="entry name" value="NA-bd_OB-fold"/>
</dbReference>
<evidence type="ECO:0000313" key="1">
    <source>
        <dbReference type="EMBL" id="CAA9343926.1"/>
    </source>
</evidence>
<name>A0A6J4LWQ4_9ACTN</name>
<dbReference type="CDD" id="cd04488">
    <property type="entry name" value="RecG_wedge_OBF"/>
    <property type="match status" value="1"/>
</dbReference>
<organism evidence="1">
    <name type="scientific">uncultured Nocardioidaceae bacterium</name>
    <dbReference type="NCBI Taxonomy" id="253824"/>
    <lineage>
        <taxon>Bacteria</taxon>
        <taxon>Bacillati</taxon>
        <taxon>Actinomycetota</taxon>
        <taxon>Actinomycetes</taxon>
        <taxon>Propionibacteriales</taxon>
        <taxon>Nocardioidaceae</taxon>
        <taxon>environmental samples</taxon>
    </lineage>
</organism>
<evidence type="ECO:0008006" key="2">
    <source>
        <dbReference type="Google" id="ProtNLM"/>
    </source>
</evidence>
<dbReference type="AlphaFoldDB" id="A0A6J4LWQ4"/>